<sequence length="115" mass="12830">MIDFYCFALQTLICLAPRSGPLVMIKVTKQKNAAPHGAARPKSEHIHQPYCGDDWLIVISRLLNAQSYRRISNFCDGGYQYLASIKSGRDIQPIDAPYLRIRHSVLSIIGPANAC</sequence>
<protein>
    <submittedName>
        <fullName evidence="1">Uncharacterized protein</fullName>
    </submittedName>
</protein>
<name>A0A7X1NHB7_9BURK</name>
<dbReference type="Proteomes" id="UP000484381">
    <property type="component" value="Unassembled WGS sequence"/>
</dbReference>
<evidence type="ECO:0000313" key="1">
    <source>
        <dbReference type="EMBL" id="MPW22008.1"/>
    </source>
</evidence>
<proteinExistence type="predicted"/>
<dbReference type="RefSeq" id="WP_152766356.1">
    <property type="nucleotide sequence ID" value="NZ_WHNP01000055.1"/>
</dbReference>
<organism evidence="1 2">
    <name type="scientific">Paraburkholderia franconis</name>
    <dbReference type="NCBI Taxonomy" id="2654983"/>
    <lineage>
        <taxon>Bacteria</taxon>
        <taxon>Pseudomonadati</taxon>
        <taxon>Pseudomonadota</taxon>
        <taxon>Betaproteobacteria</taxon>
        <taxon>Burkholderiales</taxon>
        <taxon>Burkholderiaceae</taxon>
        <taxon>Paraburkholderia</taxon>
    </lineage>
</organism>
<keyword evidence="2" id="KW-1185">Reference proteome</keyword>
<dbReference type="AlphaFoldDB" id="A0A7X1NHB7"/>
<comment type="caution">
    <text evidence="1">The sequence shown here is derived from an EMBL/GenBank/DDBJ whole genome shotgun (WGS) entry which is preliminary data.</text>
</comment>
<evidence type="ECO:0000313" key="2">
    <source>
        <dbReference type="Proteomes" id="UP000484381"/>
    </source>
</evidence>
<dbReference type="EMBL" id="WHNP01000055">
    <property type="protein sequence ID" value="MPW22008.1"/>
    <property type="molecule type" value="Genomic_DNA"/>
</dbReference>
<gene>
    <name evidence="1" type="ORF">GCT13_35465</name>
</gene>
<reference evidence="1 2" key="1">
    <citation type="submission" date="2019-10" db="EMBL/GenBank/DDBJ databases">
        <title>Paraburkholderia sp. isolated from nodules of Mimosa pudica from Brazilian Atlantic Forest soils.</title>
        <authorList>
            <person name="Paulitsch F."/>
            <person name="Hungria M."/>
            <person name="Dall'Agnol R."/>
        </authorList>
    </citation>
    <scope>NUCLEOTIDE SEQUENCE [LARGE SCALE GENOMIC DNA]</scope>
    <source>
        <strain evidence="1 2">CNPSo 3157</strain>
    </source>
</reference>
<accession>A0A7X1NHB7</accession>